<organism evidence="1 2">
    <name type="scientific">Ascochyta lentis</name>
    <dbReference type="NCBI Taxonomy" id="205686"/>
    <lineage>
        <taxon>Eukaryota</taxon>
        <taxon>Fungi</taxon>
        <taxon>Dikarya</taxon>
        <taxon>Ascomycota</taxon>
        <taxon>Pezizomycotina</taxon>
        <taxon>Dothideomycetes</taxon>
        <taxon>Pleosporomycetidae</taxon>
        <taxon>Pleosporales</taxon>
        <taxon>Pleosporineae</taxon>
        <taxon>Didymellaceae</taxon>
        <taxon>Ascochyta</taxon>
    </lineage>
</organism>
<sequence>MSSSALSAPTLYTPSDLKNDPELVNEITNLVNDAFYRSKLADPVKWRQARGRRFPTNDLYFEMLGQEGVVVAIFDNDAGRRKVVAVAAAVPWEGGWKKEGAGVEDGWEIKAVAVDGSAQYLRRGLAVKMYSFLEQCLVSRTRESGLSTTGRRLAEEDHLTFWILAAECINGVYWKKRGYEIVRQDTYGPPTWGCQTSFEMIVLRKNVPLTTAGSNHLTEMAIGNPQPHTGETVKAN</sequence>
<dbReference type="AlphaFoldDB" id="A0A8H7MEN1"/>
<keyword evidence="2" id="KW-1185">Reference proteome</keyword>
<evidence type="ECO:0000313" key="1">
    <source>
        <dbReference type="EMBL" id="KAF9697806.1"/>
    </source>
</evidence>
<reference evidence="1" key="2">
    <citation type="submission" date="2020-09" db="EMBL/GenBank/DDBJ databases">
        <title>Reference genome assembly for Australian Ascochyta lentis isolate Al4.</title>
        <authorList>
            <person name="Lee R.C."/>
            <person name="Farfan-Caceres L.M."/>
            <person name="Debler J.W."/>
            <person name="Williams A.H."/>
            <person name="Henares B.M."/>
        </authorList>
    </citation>
    <scope>NUCLEOTIDE SEQUENCE</scope>
    <source>
        <strain evidence="1">Al4</strain>
    </source>
</reference>
<evidence type="ECO:0000313" key="2">
    <source>
        <dbReference type="Proteomes" id="UP000651452"/>
    </source>
</evidence>
<reference evidence="1" key="1">
    <citation type="submission" date="2018-12" db="EMBL/GenBank/DDBJ databases">
        <authorList>
            <person name="Syme R.A."/>
            <person name="Farfan-Caceres L."/>
            <person name="Lichtenzveig J."/>
        </authorList>
    </citation>
    <scope>NUCLEOTIDE SEQUENCE</scope>
    <source>
        <strain evidence="1">Al4</strain>
    </source>
</reference>
<name>A0A8H7MEN1_9PLEO</name>
<accession>A0A8H7MEN1</accession>
<proteinExistence type="predicted"/>
<dbReference type="EMBL" id="RZGK01000007">
    <property type="protein sequence ID" value="KAF9697806.1"/>
    <property type="molecule type" value="Genomic_DNA"/>
</dbReference>
<comment type="caution">
    <text evidence="1">The sequence shown here is derived from an EMBL/GenBank/DDBJ whole genome shotgun (WGS) entry which is preliminary data.</text>
</comment>
<dbReference type="Proteomes" id="UP000651452">
    <property type="component" value="Unassembled WGS sequence"/>
</dbReference>
<protein>
    <submittedName>
        <fullName evidence="1">Uncharacterized protein</fullName>
    </submittedName>
</protein>
<gene>
    <name evidence="1" type="ORF">EKO04_004223</name>
</gene>
<dbReference type="OrthoDB" id="3745836at2759"/>